<dbReference type="InterPro" id="IPR036691">
    <property type="entry name" value="Endo/exonu/phosph_ase_sf"/>
</dbReference>
<dbReference type="Pfam" id="PF03372">
    <property type="entry name" value="Exo_endo_phos"/>
    <property type="match status" value="1"/>
</dbReference>
<feature type="domain" description="Endonuclease/exonuclease/phosphatase" evidence="2">
    <location>
        <begin position="59"/>
        <end position="289"/>
    </location>
</feature>
<organism evidence="3 4">
    <name type="scientific">Sphingomonas aerolata</name>
    <dbReference type="NCBI Taxonomy" id="185951"/>
    <lineage>
        <taxon>Bacteria</taxon>
        <taxon>Pseudomonadati</taxon>
        <taxon>Pseudomonadota</taxon>
        <taxon>Alphaproteobacteria</taxon>
        <taxon>Sphingomonadales</taxon>
        <taxon>Sphingomonadaceae</taxon>
        <taxon>Sphingomonas</taxon>
    </lineage>
</organism>
<dbReference type="PANTHER" id="PTHR16320">
    <property type="entry name" value="SPHINGOMYELINASE FAMILY MEMBER"/>
    <property type="match status" value="1"/>
</dbReference>
<dbReference type="AlphaFoldDB" id="A0A2T4YRR0"/>
<dbReference type="PROSITE" id="PS51257">
    <property type="entry name" value="PROKAR_LIPOPROTEIN"/>
    <property type="match status" value="1"/>
</dbReference>
<accession>A0A2T4YRR0</accession>
<dbReference type="PANTHER" id="PTHR16320:SF23">
    <property type="entry name" value="SPHINGOMYELINASE C 1"/>
    <property type="match status" value="1"/>
</dbReference>
<dbReference type="Proteomes" id="UP000240996">
    <property type="component" value="Unassembled WGS sequence"/>
</dbReference>
<keyword evidence="3" id="KW-0540">Nuclease</keyword>
<dbReference type="GO" id="GO:0004527">
    <property type="term" value="F:exonuclease activity"/>
    <property type="evidence" value="ECO:0007669"/>
    <property type="project" value="UniProtKB-KW"/>
</dbReference>
<evidence type="ECO:0000313" key="3">
    <source>
        <dbReference type="EMBL" id="PTM46201.1"/>
    </source>
</evidence>
<dbReference type="GO" id="GO:0004767">
    <property type="term" value="F:sphingomyelin phosphodiesterase activity"/>
    <property type="evidence" value="ECO:0007669"/>
    <property type="project" value="InterPro"/>
</dbReference>
<evidence type="ECO:0000313" key="4">
    <source>
        <dbReference type="Proteomes" id="UP000240996"/>
    </source>
</evidence>
<evidence type="ECO:0000259" key="2">
    <source>
        <dbReference type="Pfam" id="PF03372"/>
    </source>
</evidence>
<dbReference type="GO" id="GO:0004519">
    <property type="term" value="F:endonuclease activity"/>
    <property type="evidence" value="ECO:0007669"/>
    <property type="project" value="UniProtKB-KW"/>
</dbReference>
<dbReference type="Gene3D" id="3.60.10.10">
    <property type="entry name" value="Endonuclease/exonuclease/phosphatase"/>
    <property type="match status" value="1"/>
</dbReference>
<dbReference type="InterPro" id="IPR005135">
    <property type="entry name" value="Endo/exonuclease/phosphatase"/>
</dbReference>
<feature type="region of interest" description="Disordered" evidence="1">
    <location>
        <begin position="353"/>
        <end position="390"/>
    </location>
</feature>
<proteinExistence type="predicted"/>
<protein>
    <submittedName>
        <fullName evidence="3">Endonuclease/exonuclease/phosphatase family metal-dependent hydrolase</fullName>
    </submittedName>
</protein>
<reference evidence="3 4" key="1">
    <citation type="submission" date="2018-04" db="EMBL/GenBank/DDBJ databases">
        <title>Genomic Encyclopedia of Type Strains, Phase III (KMG-III): the genomes of soil and plant-associated and newly described type strains.</title>
        <authorList>
            <person name="Whitman W."/>
        </authorList>
    </citation>
    <scope>NUCLEOTIDE SEQUENCE [LARGE SCALE GENOMIC DNA]</scope>
    <source>
        <strain evidence="3 4">NW12</strain>
    </source>
</reference>
<comment type="caution">
    <text evidence="3">The sequence shown here is derived from an EMBL/GenBank/DDBJ whole genome shotgun (WGS) entry which is preliminary data.</text>
</comment>
<dbReference type="EMBL" id="PZZN01000002">
    <property type="protein sequence ID" value="PTM46201.1"/>
    <property type="molecule type" value="Genomic_DNA"/>
</dbReference>
<name>A0A2T4YRR0_9SPHN</name>
<keyword evidence="3" id="KW-0255">Endonuclease</keyword>
<gene>
    <name evidence="3" type="ORF">C8J24_2441</name>
</gene>
<evidence type="ECO:0000256" key="1">
    <source>
        <dbReference type="SAM" id="MobiDB-lite"/>
    </source>
</evidence>
<dbReference type="InterPro" id="IPR038772">
    <property type="entry name" value="Sph/SMPD2-like"/>
</dbReference>
<sequence>MIPGRILLGVALTLGFAGCATLPRFRTLPCGGVDAGDGDGPPATQVSASGERSTTIDVLTYNIEGLQWPARSGRGRDLAAIGRTLRDLRAAGTAPDVVLFQEVFSRAAVRGVVATGYPSLASGPSRTRRSVYSQDDRLPGRAKLAKGELGVRLMSSGLVIASRFAITGVARDPYSRRACAGFDCLSNKGVVLATLAVPGVPEGIDIANTHMNARKASRVAPARHRAAHRAQTRELEAFLAARRTPSRPMILGGDFNMRRSPARFDDFRLHHPFGLVHEYCQARAACSVSLSWDGDAPWLDTQDLQFFAQGTRIRIVPVAVRAMFDGAPGSPKLSDHDGLLVRYRLSWTGDAPPGGGCPRIAELRGAGRPAAGQADGPTRATTGDRSAPTR</sequence>
<keyword evidence="3" id="KW-0269">Exonuclease</keyword>
<feature type="compositionally biased region" description="Polar residues" evidence="1">
    <location>
        <begin position="379"/>
        <end position="390"/>
    </location>
</feature>
<dbReference type="SUPFAM" id="SSF56219">
    <property type="entry name" value="DNase I-like"/>
    <property type="match status" value="1"/>
</dbReference>
<keyword evidence="4" id="KW-1185">Reference proteome</keyword>
<keyword evidence="3" id="KW-0378">Hydrolase</keyword>
<dbReference type="RefSeq" id="WP_107932549.1">
    <property type="nucleotide sequence ID" value="NZ_PZZN01000002.1"/>
</dbReference>